<evidence type="ECO:0000259" key="3">
    <source>
        <dbReference type="Pfam" id="PF14647"/>
    </source>
</evidence>
<dbReference type="Pfam" id="PF14647">
    <property type="entry name" value="FAM91_N"/>
    <property type="match status" value="1"/>
</dbReference>
<gene>
    <name evidence="5" type="ORF">PEVE_00044783</name>
</gene>
<feature type="compositionally biased region" description="Acidic residues" evidence="2">
    <location>
        <begin position="720"/>
        <end position="730"/>
    </location>
</feature>
<keyword evidence="6" id="KW-1185">Reference proteome</keyword>
<evidence type="ECO:0000313" key="6">
    <source>
        <dbReference type="Proteomes" id="UP001159427"/>
    </source>
</evidence>
<accession>A0ABN8PVE0</accession>
<organism evidence="5 6">
    <name type="scientific">Porites evermanni</name>
    <dbReference type="NCBI Taxonomy" id="104178"/>
    <lineage>
        <taxon>Eukaryota</taxon>
        <taxon>Metazoa</taxon>
        <taxon>Cnidaria</taxon>
        <taxon>Anthozoa</taxon>
        <taxon>Hexacorallia</taxon>
        <taxon>Scleractinia</taxon>
        <taxon>Fungiina</taxon>
        <taxon>Poritidae</taxon>
        <taxon>Porites</taxon>
    </lineage>
</organism>
<proteinExistence type="inferred from homology"/>
<feature type="region of interest" description="Disordered" evidence="2">
    <location>
        <begin position="712"/>
        <end position="732"/>
    </location>
</feature>
<comment type="similarity">
    <text evidence="1">Belongs to the FAM91 family.</text>
</comment>
<dbReference type="EMBL" id="CALNXI010000962">
    <property type="protein sequence ID" value="CAH3148979.1"/>
    <property type="molecule type" value="Genomic_DNA"/>
</dbReference>
<evidence type="ECO:0008006" key="7">
    <source>
        <dbReference type="Google" id="ProtNLM"/>
    </source>
</evidence>
<evidence type="ECO:0000256" key="1">
    <source>
        <dbReference type="ARBA" id="ARBA00010319"/>
    </source>
</evidence>
<dbReference type="PANTHER" id="PTHR28441:SF2">
    <property type="entry name" value="PROTEIN FAM91A1"/>
    <property type="match status" value="1"/>
</dbReference>
<feature type="domain" description="FAM91 N-terminal" evidence="3">
    <location>
        <begin position="14"/>
        <end position="317"/>
    </location>
</feature>
<evidence type="ECO:0000256" key="2">
    <source>
        <dbReference type="SAM" id="MobiDB-lite"/>
    </source>
</evidence>
<comment type="caution">
    <text evidence="5">The sequence shown here is derived from an EMBL/GenBank/DDBJ whole genome shotgun (WGS) entry which is preliminary data.</text>
</comment>
<protein>
    <recommendedName>
        <fullName evidence="7">Protein FAM91A1</fullName>
    </recommendedName>
</protein>
<reference evidence="5 6" key="1">
    <citation type="submission" date="2022-05" db="EMBL/GenBank/DDBJ databases">
        <authorList>
            <consortium name="Genoscope - CEA"/>
            <person name="William W."/>
        </authorList>
    </citation>
    <scope>NUCLEOTIDE SEQUENCE [LARGE SCALE GENOMIC DNA]</scope>
</reference>
<dbReference type="Pfam" id="PF14648">
    <property type="entry name" value="FAM91_C"/>
    <property type="match status" value="1"/>
</dbReference>
<evidence type="ECO:0000313" key="5">
    <source>
        <dbReference type="EMBL" id="CAH3148979.1"/>
    </source>
</evidence>
<dbReference type="Proteomes" id="UP001159427">
    <property type="component" value="Unassembled WGS sequence"/>
</dbReference>
<sequence length="864" mass="96874">MARPTLSADLEFHILHNYPWVKLPSNLKQSLGNSQKEWEKCVFDYSVRNQLRYRGNIVRQVRRDEKKYYEDLLQYSKQHLMLFPYHLSDVIVKGLRITPFSYYCSIMENIMSNERSYDSLPNFTAADCLRLLAVGRNQYIELMNTCRSSKKFFRKKPVRDLLPTKPAVLKVLEPWWVVQIGYVTEDDIRMCSNAEHQAIDSIIDKGPIEAGAMDLKVVQGLYTKGLIYINVPIADGDYIVVPPLENFVMNRVLGDYFETLMYKIFVSIDENTTIAELANVLQIDLQLVKNAVSVYIRLGFAHKKGAEIDESKLHSSWTSKINSLTTKRYGSREDLLTLDLNNLPEKSNSSTSSAISVNGAEETNGEFVSSTPAESLSGGASKRIAFLFDSTLTAFLMMGNLSQGLKSHAVTMFEVGKLTDESLDSFLGELEKASLIFFFISYQVDSVAEGEAQRYFDHAITLRDTILFLRYNKDLGKEPNQVPAKGLDLLRCESLNSLDSAACGRVLQKNYSLLVSMAPLSHEIRPVTSCCPPHFGPAVPEVNSVWFKLFIYDQVKSGPPSLLLVKGTRLRWLPKIFEDYERLMITTWGHDPGIVPVSNVLLALNDALSHSAVLVQAHGVHTEGEVVYVPFPLDCKYGQPFSEENMEAHPTIQKLAKCIDLEHTCGFITMLKPSIKKQAANARRRTISANFGMPSPAQTNPQSLSPLIVINDTDSSTDSASEEQNEEDGADPLLYSSVDDMVVVGKEKTKEAGDESADKWLPLDLCYGLPLFDGDLSKQVYQKISTKGLCHDESLNSLVHSSRKLTLRLLDFISKHQDATLFQEYTNEMNSFSPQGLGSSASVIPYPTHNVCFNNGKLGVWDGR</sequence>
<dbReference type="InterPro" id="IPR028097">
    <property type="entry name" value="FAM91_C_dom"/>
</dbReference>
<dbReference type="InterPro" id="IPR028091">
    <property type="entry name" value="FAM91_N_dom"/>
</dbReference>
<feature type="domain" description="FAM91 C-terminal" evidence="4">
    <location>
        <begin position="381"/>
        <end position="858"/>
    </location>
</feature>
<evidence type="ECO:0000259" key="4">
    <source>
        <dbReference type="Pfam" id="PF14648"/>
    </source>
</evidence>
<dbReference type="InterPro" id="IPR039199">
    <property type="entry name" value="FAM91"/>
</dbReference>
<name>A0ABN8PVE0_9CNID</name>
<dbReference type="PANTHER" id="PTHR28441">
    <property type="entry name" value="PROTEIN FAM91A1"/>
    <property type="match status" value="1"/>
</dbReference>